<evidence type="ECO:0000313" key="1">
    <source>
        <dbReference type="EnsemblMetazoa" id="ENSAATROPP010822"/>
    </source>
</evidence>
<organism evidence="1 2">
    <name type="scientific">Anopheles atroparvus</name>
    <name type="common">European mosquito</name>
    <dbReference type="NCBI Taxonomy" id="41427"/>
    <lineage>
        <taxon>Eukaryota</taxon>
        <taxon>Metazoa</taxon>
        <taxon>Ecdysozoa</taxon>
        <taxon>Arthropoda</taxon>
        <taxon>Hexapoda</taxon>
        <taxon>Insecta</taxon>
        <taxon>Pterygota</taxon>
        <taxon>Neoptera</taxon>
        <taxon>Endopterygota</taxon>
        <taxon>Diptera</taxon>
        <taxon>Nematocera</taxon>
        <taxon>Culicoidea</taxon>
        <taxon>Culicidae</taxon>
        <taxon>Anophelinae</taxon>
        <taxon>Anopheles</taxon>
    </lineage>
</organism>
<dbReference type="EnsemblMetazoa" id="ENSAATROPT011943">
    <property type="protein sequence ID" value="ENSAATROPP010822"/>
    <property type="gene ID" value="ENSAATROPG009728"/>
</dbReference>
<name>A0AAG5DHY3_ANOAO</name>
<proteinExistence type="predicted"/>
<keyword evidence="2" id="KW-1185">Reference proteome</keyword>
<protein>
    <submittedName>
        <fullName evidence="1">Uncharacterized protein</fullName>
    </submittedName>
</protein>
<sequence length="38" mass="3879">MVLSIITGGGGGGGVVNQFAFITIGNSYLLIHCLITLQ</sequence>
<reference evidence="1" key="1">
    <citation type="submission" date="2024-04" db="UniProtKB">
        <authorList>
            <consortium name="EnsemblMetazoa"/>
        </authorList>
    </citation>
    <scope>IDENTIFICATION</scope>
    <source>
        <strain evidence="1">EBRO</strain>
    </source>
</reference>
<accession>A0AAG5DHY3</accession>
<dbReference type="Proteomes" id="UP000075880">
    <property type="component" value="Unassembled WGS sequence"/>
</dbReference>
<dbReference type="AlphaFoldDB" id="A0AAG5DHY3"/>
<evidence type="ECO:0000313" key="2">
    <source>
        <dbReference type="Proteomes" id="UP000075880"/>
    </source>
</evidence>